<dbReference type="CDD" id="cd10789">
    <property type="entry name" value="GH38N_AMII_ER_cytosolic"/>
    <property type="match status" value="1"/>
</dbReference>
<dbReference type="InterPro" id="IPR000602">
    <property type="entry name" value="Glyco_hydro_38_N"/>
</dbReference>
<dbReference type="GO" id="GO:0006013">
    <property type="term" value="P:mannose metabolic process"/>
    <property type="evidence" value="ECO:0007669"/>
    <property type="project" value="InterPro"/>
</dbReference>
<dbReference type="Gene3D" id="2.60.40.2220">
    <property type="match status" value="1"/>
</dbReference>
<dbReference type="Pfam" id="PF01074">
    <property type="entry name" value="Glyco_hydro_38N"/>
    <property type="match status" value="1"/>
</dbReference>
<accession>E8V415</accession>
<gene>
    <name evidence="7" type="ordered locus">AciPR4_1699</name>
</gene>
<protein>
    <submittedName>
        <fullName evidence="7">Glycosyl hydrolase 38 domain protein</fullName>
    </submittedName>
</protein>
<evidence type="ECO:0000256" key="3">
    <source>
        <dbReference type="ARBA" id="ARBA00022801"/>
    </source>
</evidence>
<dbReference type="InterPro" id="IPR028995">
    <property type="entry name" value="Glyco_hydro_57/38_cen_sf"/>
</dbReference>
<dbReference type="FunFam" id="1.20.1270.50:FF:000004">
    <property type="entry name" value="alpha-mannosidase 2C1 isoform X1"/>
    <property type="match status" value="1"/>
</dbReference>
<feature type="signal peptide" evidence="5">
    <location>
        <begin position="1"/>
        <end position="20"/>
    </location>
</feature>
<keyword evidence="3 7" id="KW-0378">Hydrolase</keyword>
<dbReference type="InterPro" id="IPR015341">
    <property type="entry name" value="Glyco_hydro_38_cen"/>
</dbReference>
<dbReference type="SUPFAM" id="SSF74650">
    <property type="entry name" value="Galactose mutarotase-like"/>
    <property type="match status" value="1"/>
</dbReference>
<dbReference type="Proteomes" id="UP000006844">
    <property type="component" value="Chromosome"/>
</dbReference>
<evidence type="ECO:0000313" key="8">
    <source>
        <dbReference type="Proteomes" id="UP000006844"/>
    </source>
</evidence>
<dbReference type="Gene3D" id="2.70.98.30">
    <property type="entry name" value="Golgi alpha-mannosidase II, domain 4"/>
    <property type="match status" value="1"/>
</dbReference>
<evidence type="ECO:0000256" key="2">
    <source>
        <dbReference type="ARBA" id="ARBA00022723"/>
    </source>
</evidence>
<keyword evidence="4" id="KW-0326">Glycosidase</keyword>
<dbReference type="AlphaFoldDB" id="E8V415"/>
<keyword evidence="5" id="KW-0732">Signal</keyword>
<dbReference type="HOGENOM" id="CLU_003442_1_2_0"/>
<evidence type="ECO:0000259" key="6">
    <source>
        <dbReference type="SMART" id="SM00872"/>
    </source>
</evidence>
<keyword evidence="2" id="KW-0479">Metal-binding</keyword>
<dbReference type="Gene3D" id="3.20.110.10">
    <property type="entry name" value="Glycoside hydrolase 38, N terminal domain"/>
    <property type="match status" value="1"/>
</dbReference>
<dbReference type="Pfam" id="PF17677">
    <property type="entry name" value="Glyco_hydro38C2"/>
    <property type="match status" value="1"/>
</dbReference>
<evidence type="ECO:0000313" key="7">
    <source>
        <dbReference type="EMBL" id="ADV82506.1"/>
    </source>
</evidence>
<evidence type="ECO:0000256" key="4">
    <source>
        <dbReference type="ARBA" id="ARBA00023295"/>
    </source>
</evidence>
<comment type="similarity">
    <text evidence="1">Belongs to the glycosyl hydrolase 38 family.</text>
</comment>
<dbReference type="PANTHER" id="PTHR46017:SF1">
    <property type="entry name" value="ALPHA-MANNOSIDASE 2C1"/>
    <property type="match status" value="1"/>
</dbReference>
<dbReference type="SUPFAM" id="SSF88688">
    <property type="entry name" value="Families 57/38 glycoside transferase middle domain"/>
    <property type="match status" value="1"/>
</dbReference>
<dbReference type="InterPro" id="IPR013780">
    <property type="entry name" value="Glyco_hydro_b"/>
</dbReference>
<feature type="chain" id="PRO_5003228962" evidence="5">
    <location>
        <begin position="21"/>
        <end position="1092"/>
    </location>
</feature>
<dbReference type="GO" id="GO:0046872">
    <property type="term" value="F:metal ion binding"/>
    <property type="evidence" value="ECO:0007669"/>
    <property type="project" value="UniProtKB-KW"/>
</dbReference>
<dbReference type="PANTHER" id="PTHR46017">
    <property type="entry name" value="ALPHA-MANNOSIDASE 2C1"/>
    <property type="match status" value="1"/>
</dbReference>
<dbReference type="InterPro" id="IPR027291">
    <property type="entry name" value="Glyco_hydro_38_N_sf"/>
</dbReference>
<sequence>MVKMRRFAAVAMVCATVVVAQSRTAAQKGLVLSPKATEVLKTLDALSSLPDGPWRYHSGDVPHGEAVDLDDSSWKSVTKEAKADRDAGWFRRTIEVPKTLDGYDLTGARIWFQFHAGANGPMPQIIYFNGRRVALGDDLEAIVLSESAKPGEKIEVAVKLLATIDEKTFRGATFKIESSKSRPSPSDLRTEGITAATLLPVLQGFKPEMEDKIDSIIASVDIAGLHKANQIAFDASLKRVHRELMQFEPMLKTAVIDLDGNSHIDAAWLWPWTETVDAVKRTWGTALQLMNEYPDYKFTQSAAQYNVWMKDKYPAMNEEIKKRVAEGRWEIVGGMWVEPDLNMPDGESLVRQLLIGKRFFKKEYGVDVRIGWNPDSFGYTWQLPQIYKKSGVDYFVTQKMHWNDTNQLPFRTFWWESPDGSKVLTYFPTDYTHSNLNPNRLAKDFVESTQRLNGFTHLLDLYGVGDHGGGPTRDVLDEGLRWMKPDTVAPTLRFSTAQSYFTSVEKTLETESPQWNYDSLAKGFTVPAMGSEGKLHIPTWKDELYFEYHRGVYTTQAGHKAYMRESEEALLNSEKYASLAWLKGVTYPTSDFEDSWKKVTFNQFHDLGAGSGIGVIYKEAAEDYKHVFQQARDADMASLPALLATVDTQAGKGVPVAIFNPLAWERSDAVVTVEVQMPEATPDGVHVVDAKGKVLLSQVLSSNNKTNSYKLLVKTSAVPSLGYTVLHVLPGQKSASTDVHASGLTLENSRLKLVVDAKSGCITSLVEKKTGFETIAAGGCGNQLQTFKDTPKQYDAWNIDPGTLDHFTPIESVESVQLLDKGPLRATIRVTRTWQKSHFVQDISLDAEADAATIQNEFDWHEEHVLLKASFPMAATSAKATYEIPYGTIERPTARVNSFEKAEFEVPAMRWAELGDGKHGVSLLNRTKFGYDAVDNLLRLTLLRSATWPDPVADLGHQSFQYAIYPHAGDWKQAGSMQHGWEYNYPLRAMQVAAHAGADAATKGFASVGASNVVVTAIKKAEDRDALVVRMFEFEGKDGDVKVSLPAGATYAVASDLMENPDAAHLPVTDGAVTVHVHPYEIVTLQAMYSPQ</sequence>
<name>E8V415_TERSS</name>
<dbReference type="Gene3D" id="2.60.40.1180">
    <property type="entry name" value="Golgi alpha-mannosidase II"/>
    <property type="match status" value="1"/>
</dbReference>
<organism evidence="7 8">
    <name type="scientific">Terriglobus saanensis (strain ATCC BAA-1853 / DSM 23119 / SP1PR4)</name>
    <dbReference type="NCBI Taxonomy" id="401053"/>
    <lineage>
        <taxon>Bacteria</taxon>
        <taxon>Pseudomonadati</taxon>
        <taxon>Acidobacteriota</taxon>
        <taxon>Terriglobia</taxon>
        <taxon>Terriglobales</taxon>
        <taxon>Acidobacteriaceae</taxon>
        <taxon>Terriglobus</taxon>
    </lineage>
</organism>
<dbReference type="Pfam" id="PF09261">
    <property type="entry name" value="Alpha-mann_mid"/>
    <property type="match status" value="1"/>
</dbReference>
<dbReference type="InterPro" id="IPR011330">
    <property type="entry name" value="Glyco_hydro/deAcase_b/a-brl"/>
</dbReference>
<keyword evidence="8" id="KW-1185">Reference proteome</keyword>
<dbReference type="SMART" id="SM00872">
    <property type="entry name" value="Alpha-mann_mid"/>
    <property type="match status" value="1"/>
</dbReference>
<feature type="domain" description="Glycoside hydrolase family 38 central" evidence="6">
    <location>
        <begin position="547"/>
        <end position="624"/>
    </location>
</feature>
<dbReference type="Gene3D" id="1.20.1270.50">
    <property type="entry name" value="Glycoside hydrolase family 38, central domain"/>
    <property type="match status" value="1"/>
</dbReference>
<dbReference type="STRING" id="401053.AciPR4_1699"/>
<dbReference type="InterPro" id="IPR011013">
    <property type="entry name" value="Gal_mutarotase_sf_dom"/>
</dbReference>
<dbReference type="Gene3D" id="2.60.120.260">
    <property type="entry name" value="Galactose-binding domain-like"/>
    <property type="match status" value="1"/>
</dbReference>
<proteinExistence type="inferred from homology"/>
<dbReference type="GO" id="GO:0009313">
    <property type="term" value="P:oligosaccharide catabolic process"/>
    <property type="evidence" value="ECO:0007669"/>
    <property type="project" value="TreeGrafter"/>
</dbReference>
<dbReference type="Pfam" id="PF07748">
    <property type="entry name" value="Glyco_hydro_38C"/>
    <property type="match status" value="1"/>
</dbReference>
<dbReference type="InterPro" id="IPR011682">
    <property type="entry name" value="Glyco_hydro_38_C"/>
</dbReference>
<dbReference type="eggNOG" id="COG0383">
    <property type="taxonomic scope" value="Bacteria"/>
</dbReference>
<dbReference type="GO" id="GO:0030246">
    <property type="term" value="F:carbohydrate binding"/>
    <property type="evidence" value="ECO:0007669"/>
    <property type="project" value="InterPro"/>
</dbReference>
<dbReference type="InterPro" id="IPR037094">
    <property type="entry name" value="Glyco_hydro_38_cen_sf"/>
</dbReference>
<dbReference type="KEGG" id="tsa:AciPR4_1699"/>
<dbReference type="GO" id="GO:0004559">
    <property type="term" value="F:alpha-mannosidase activity"/>
    <property type="evidence" value="ECO:0007669"/>
    <property type="project" value="InterPro"/>
</dbReference>
<dbReference type="SUPFAM" id="SSF88713">
    <property type="entry name" value="Glycoside hydrolase/deacetylase"/>
    <property type="match status" value="1"/>
</dbReference>
<dbReference type="InterPro" id="IPR041147">
    <property type="entry name" value="GH38_C"/>
</dbReference>
<evidence type="ECO:0000256" key="1">
    <source>
        <dbReference type="ARBA" id="ARBA00009792"/>
    </source>
</evidence>
<evidence type="ECO:0000256" key="5">
    <source>
        <dbReference type="SAM" id="SignalP"/>
    </source>
</evidence>
<dbReference type="EMBL" id="CP002467">
    <property type="protein sequence ID" value="ADV82506.1"/>
    <property type="molecule type" value="Genomic_DNA"/>
</dbReference>
<reference evidence="7 8" key="1">
    <citation type="journal article" date="2012" name="Stand. Genomic Sci.">
        <title>Complete genome sequence of Terriglobus saanensis type strain SP1PR4(T), an Acidobacteria from tundra soil.</title>
        <authorList>
            <person name="Rawat S.R."/>
            <person name="Mannisto M.K."/>
            <person name="Starovoytov V."/>
            <person name="Goodwin L."/>
            <person name="Nolan M."/>
            <person name="Hauser L."/>
            <person name="Land M."/>
            <person name="Davenport K.W."/>
            <person name="Woyke T."/>
            <person name="Haggblom M.M."/>
        </authorList>
    </citation>
    <scope>NUCLEOTIDE SEQUENCE</scope>
    <source>
        <strain evidence="8">ATCC BAA-1853 / DSM 23119 / SP1PR4</strain>
    </source>
</reference>